<dbReference type="PANTHER" id="PTHR11461">
    <property type="entry name" value="SERINE PROTEASE INHIBITOR, SERPIN"/>
    <property type="match status" value="1"/>
</dbReference>
<comment type="similarity">
    <text evidence="1">Belongs to the serpin family.</text>
</comment>
<dbReference type="InterPro" id="IPR036186">
    <property type="entry name" value="Serpin_sf"/>
</dbReference>
<name>A0ABQ6YPU3_9NOCA</name>
<comment type="caution">
    <text evidence="4">The sequence shown here is derived from an EMBL/GenBank/DDBJ whole genome shotgun (WGS) entry which is preliminary data.</text>
</comment>
<sequence>MPHVRSANELTTRWCTTFGGANTAVSAAGVWPLLAVLAGAADGAARTELSAALGISADEAHTAGLAMLKTLDASREVSTAIGAWAKAGLPVRPEWIESLPAGTIGELGDPAALDAWAREQTDGSIEKFPVPISTMTIFALATALLARTKWVEPFDEILWTPETGPWQGQRGIGLSRSNYPDGSVSVLGSDVTRVIVAGRGDLDVHLLIGADPNHAIAAGIAAIDGSLPVTTDLPVGTTGPCLAVERRETYGGDSVVVTLPPFDISAHHDLLDRADLFGLSAARDSSRGHFPGISSFPLAVEAAAQSVVARFDSAGFEAAAVAAVAMFPGGIPQPNTATITSVRIDRPFGFLAVDRPTGLALVAGQVTTPPLTWDRPSGDDLRPPGSTLWRDG</sequence>
<evidence type="ECO:0000313" key="5">
    <source>
        <dbReference type="Proteomes" id="UP000798951"/>
    </source>
</evidence>
<keyword evidence="4" id="KW-0722">Serine protease inhibitor</keyword>
<dbReference type="InterPro" id="IPR023796">
    <property type="entry name" value="Serpin_dom"/>
</dbReference>
<dbReference type="EMBL" id="VMSD01000003">
    <property type="protein sequence ID" value="KAF0847456.1"/>
    <property type="molecule type" value="Genomic_DNA"/>
</dbReference>
<dbReference type="Pfam" id="PF00079">
    <property type="entry name" value="Serpin"/>
    <property type="match status" value="2"/>
</dbReference>
<protein>
    <submittedName>
        <fullName evidence="4">Serine protease inhibitor</fullName>
    </submittedName>
</protein>
<evidence type="ECO:0000256" key="2">
    <source>
        <dbReference type="SAM" id="MobiDB-lite"/>
    </source>
</evidence>
<dbReference type="InterPro" id="IPR000215">
    <property type="entry name" value="Serpin_fam"/>
</dbReference>
<evidence type="ECO:0000313" key="4">
    <source>
        <dbReference type="EMBL" id="KAF0847456.1"/>
    </source>
</evidence>
<dbReference type="SUPFAM" id="SSF56574">
    <property type="entry name" value="Serpins"/>
    <property type="match status" value="2"/>
</dbReference>
<keyword evidence="4" id="KW-0646">Protease inhibitor</keyword>
<dbReference type="Gene3D" id="3.30.497.10">
    <property type="entry name" value="Antithrombin, subunit I, domain 2"/>
    <property type="match status" value="2"/>
</dbReference>
<dbReference type="InterPro" id="IPR042178">
    <property type="entry name" value="Serpin_sf_1"/>
</dbReference>
<reference evidence="4 5" key="1">
    <citation type="submission" date="2019-07" db="EMBL/GenBank/DDBJ databases">
        <title>Genomic Encyclopedia of Type Strains, Phase IV (KMG-IV): sequencing the most valuable type-strain genomes for metagenomic binning, comparative biology and taxonomic classification.</title>
        <authorList>
            <person name="Goeker M."/>
        </authorList>
    </citation>
    <scope>NUCLEOTIDE SEQUENCE [LARGE SCALE GENOMIC DNA]</scope>
    <source>
        <strain evidence="4 5">DSM 44831</strain>
    </source>
</reference>
<dbReference type="GO" id="GO:0004867">
    <property type="term" value="F:serine-type endopeptidase inhibitor activity"/>
    <property type="evidence" value="ECO:0007669"/>
    <property type="project" value="UniProtKB-KW"/>
</dbReference>
<dbReference type="SMART" id="SM00093">
    <property type="entry name" value="SERPIN"/>
    <property type="match status" value="1"/>
</dbReference>
<evidence type="ECO:0000256" key="1">
    <source>
        <dbReference type="RuleBase" id="RU000411"/>
    </source>
</evidence>
<gene>
    <name evidence="4" type="ORF">FNL39_103354</name>
</gene>
<keyword evidence="5" id="KW-1185">Reference proteome</keyword>
<dbReference type="PANTHER" id="PTHR11461:SF211">
    <property type="entry name" value="GH10112P-RELATED"/>
    <property type="match status" value="1"/>
</dbReference>
<evidence type="ECO:0000259" key="3">
    <source>
        <dbReference type="SMART" id="SM00093"/>
    </source>
</evidence>
<dbReference type="Proteomes" id="UP000798951">
    <property type="component" value="Unassembled WGS sequence"/>
</dbReference>
<feature type="region of interest" description="Disordered" evidence="2">
    <location>
        <begin position="371"/>
        <end position="392"/>
    </location>
</feature>
<organism evidence="4 5">
    <name type="scientific">Nocardia caishijiensis</name>
    <dbReference type="NCBI Taxonomy" id="184756"/>
    <lineage>
        <taxon>Bacteria</taxon>
        <taxon>Bacillati</taxon>
        <taxon>Actinomycetota</taxon>
        <taxon>Actinomycetes</taxon>
        <taxon>Mycobacteriales</taxon>
        <taxon>Nocardiaceae</taxon>
        <taxon>Nocardia</taxon>
    </lineage>
</organism>
<proteinExistence type="inferred from homology"/>
<accession>A0ABQ6YPU3</accession>
<feature type="domain" description="Serpin" evidence="3">
    <location>
        <begin position="8"/>
        <end position="369"/>
    </location>
</feature>